<evidence type="ECO:0000313" key="1">
    <source>
        <dbReference type="EMBL" id="PVH63438.1"/>
    </source>
</evidence>
<organism evidence="1">
    <name type="scientific">Panicum hallii</name>
    <dbReference type="NCBI Taxonomy" id="206008"/>
    <lineage>
        <taxon>Eukaryota</taxon>
        <taxon>Viridiplantae</taxon>
        <taxon>Streptophyta</taxon>
        <taxon>Embryophyta</taxon>
        <taxon>Tracheophyta</taxon>
        <taxon>Spermatophyta</taxon>
        <taxon>Magnoliopsida</taxon>
        <taxon>Liliopsida</taxon>
        <taxon>Poales</taxon>
        <taxon>Poaceae</taxon>
        <taxon>PACMAD clade</taxon>
        <taxon>Panicoideae</taxon>
        <taxon>Panicodae</taxon>
        <taxon>Paniceae</taxon>
        <taxon>Panicinae</taxon>
        <taxon>Panicum</taxon>
        <taxon>Panicum sect. Panicum</taxon>
    </lineage>
</organism>
<name>A0A2T8KML8_9POAL</name>
<dbReference type="Proteomes" id="UP000243499">
    <property type="component" value="Chromosome 2"/>
</dbReference>
<gene>
    <name evidence="1" type="ORF">PAHAL_2G029000</name>
</gene>
<sequence length="53" mass="6127">MAKSHMPRPCFILCSYTLGLAFSTHYLTHYLTCLPYCPRPKLHLPMLCMPTLI</sequence>
<protein>
    <submittedName>
        <fullName evidence="1">Uncharacterized protein</fullName>
    </submittedName>
</protein>
<proteinExistence type="predicted"/>
<dbReference type="AlphaFoldDB" id="A0A2T8KML8"/>
<dbReference type="Gramene" id="PVH63438">
    <property type="protein sequence ID" value="PVH63438"/>
    <property type="gene ID" value="PAHAL_2G029000"/>
</dbReference>
<accession>A0A2T8KML8</accession>
<reference evidence="1" key="1">
    <citation type="submission" date="2018-04" db="EMBL/GenBank/DDBJ databases">
        <title>WGS assembly of Panicum hallii.</title>
        <authorList>
            <person name="Lovell J."/>
            <person name="Jenkins J."/>
            <person name="Lowry D."/>
            <person name="Mamidi S."/>
            <person name="Sreedasyam A."/>
            <person name="Weng X."/>
            <person name="Barry K."/>
            <person name="Bonette J."/>
            <person name="Campitelli B."/>
            <person name="Daum C."/>
            <person name="Gordon S."/>
            <person name="Gould B."/>
            <person name="Lipzen A."/>
            <person name="Macqueen A."/>
            <person name="Palacio-Mejia J."/>
            <person name="Plott C."/>
            <person name="Shakirov E."/>
            <person name="Shu S."/>
            <person name="Yoshinaga Y."/>
            <person name="Zane M."/>
            <person name="Rokhsar D."/>
            <person name="Grimwood J."/>
            <person name="Schmutz J."/>
            <person name="Juenger T."/>
        </authorList>
    </citation>
    <scope>NUCLEOTIDE SEQUENCE [LARGE SCALE GENOMIC DNA]</scope>
    <source>
        <strain evidence="1">FIL2</strain>
    </source>
</reference>
<dbReference type="EMBL" id="CM008047">
    <property type="protein sequence ID" value="PVH63438.1"/>
    <property type="molecule type" value="Genomic_DNA"/>
</dbReference>